<protein>
    <submittedName>
        <fullName evidence="1">Uncharacterized protein</fullName>
    </submittedName>
</protein>
<dbReference type="Proteomes" id="UP000658656">
    <property type="component" value="Unassembled WGS sequence"/>
</dbReference>
<evidence type="ECO:0000313" key="2">
    <source>
        <dbReference type="Proteomes" id="UP000658656"/>
    </source>
</evidence>
<accession>A0A8H9MEV7</accession>
<evidence type="ECO:0000313" key="1">
    <source>
        <dbReference type="EMBL" id="GHF80807.1"/>
    </source>
</evidence>
<dbReference type="OrthoDB" id="9957865at2"/>
<reference evidence="1" key="2">
    <citation type="submission" date="2020-09" db="EMBL/GenBank/DDBJ databases">
        <authorList>
            <person name="Sun Q."/>
            <person name="Zhou Y."/>
        </authorList>
    </citation>
    <scope>NUCLEOTIDE SEQUENCE</scope>
    <source>
        <strain evidence="1">CGMCC 4.7679</strain>
    </source>
</reference>
<dbReference type="EMBL" id="BNAV01000014">
    <property type="protein sequence ID" value="GHF80807.1"/>
    <property type="molecule type" value="Genomic_DNA"/>
</dbReference>
<dbReference type="RefSeq" id="WP_145935657.1">
    <property type="nucleotide sequence ID" value="NZ_BNAV01000014.1"/>
</dbReference>
<keyword evidence="2" id="KW-1185">Reference proteome</keyword>
<reference evidence="1" key="1">
    <citation type="journal article" date="2014" name="Int. J. Syst. Evol. Microbiol.">
        <title>Complete genome sequence of Corynebacterium casei LMG S-19264T (=DSM 44701T), isolated from a smear-ripened cheese.</title>
        <authorList>
            <consortium name="US DOE Joint Genome Institute (JGI-PGF)"/>
            <person name="Walter F."/>
            <person name="Albersmeier A."/>
            <person name="Kalinowski J."/>
            <person name="Ruckert C."/>
        </authorList>
    </citation>
    <scope>NUCLEOTIDE SEQUENCE</scope>
    <source>
        <strain evidence="1">CGMCC 4.7679</strain>
    </source>
</reference>
<gene>
    <name evidence="1" type="ORF">GCM10017566_63670</name>
</gene>
<comment type="caution">
    <text evidence="1">The sequence shown here is derived from an EMBL/GenBank/DDBJ whole genome shotgun (WGS) entry which is preliminary data.</text>
</comment>
<proteinExistence type="predicted"/>
<sequence>MAEAGVYRVLVRFGNEEVDCLVAVRHETSARWLACADVVVDDEAAVVAAAVGYAWWISASRAATCPARGSADDS</sequence>
<dbReference type="AlphaFoldDB" id="A0A8H9MEV7"/>
<organism evidence="1 2">
    <name type="scientific">Amycolatopsis bartoniae</name>
    <dbReference type="NCBI Taxonomy" id="941986"/>
    <lineage>
        <taxon>Bacteria</taxon>
        <taxon>Bacillati</taxon>
        <taxon>Actinomycetota</taxon>
        <taxon>Actinomycetes</taxon>
        <taxon>Pseudonocardiales</taxon>
        <taxon>Pseudonocardiaceae</taxon>
        <taxon>Amycolatopsis</taxon>
    </lineage>
</organism>
<name>A0A8H9MEV7_9PSEU</name>